<evidence type="ECO:0000259" key="6">
    <source>
        <dbReference type="PROSITE" id="PS00624"/>
    </source>
</evidence>
<evidence type="ECO:0000256" key="3">
    <source>
        <dbReference type="ARBA" id="ARBA00022630"/>
    </source>
</evidence>
<name>A0ABW0VEP5_9ACTN</name>
<comment type="cofactor">
    <cofactor evidence="1">
        <name>FAD</name>
        <dbReference type="ChEBI" id="CHEBI:57692"/>
    </cofactor>
</comment>
<reference evidence="8" key="1">
    <citation type="journal article" date="2019" name="Int. J. Syst. Evol. Microbiol.">
        <title>The Global Catalogue of Microorganisms (GCM) 10K type strain sequencing project: providing services to taxonomists for standard genome sequencing and annotation.</title>
        <authorList>
            <consortium name="The Broad Institute Genomics Platform"/>
            <consortium name="The Broad Institute Genome Sequencing Center for Infectious Disease"/>
            <person name="Wu L."/>
            <person name="Ma J."/>
        </authorList>
    </citation>
    <scope>NUCLEOTIDE SEQUENCE [LARGE SCALE GENOMIC DNA]</scope>
    <source>
        <strain evidence="8">CGMCC 4.1622</strain>
    </source>
</reference>
<evidence type="ECO:0000313" key="7">
    <source>
        <dbReference type="EMBL" id="MFC5643865.1"/>
    </source>
</evidence>
<evidence type="ECO:0000313" key="8">
    <source>
        <dbReference type="Proteomes" id="UP001596066"/>
    </source>
</evidence>
<protein>
    <submittedName>
        <fullName evidence="7">GMC family oxidoreductase</fullName>
    </submittedName>
</protein>
<evidence type="ECO:0000256" key="2">
    <source>
        <dbReference type="ARBA" id="ARBA00010790"/>
    </source>
</evidence>
<gene>
    <name evidence="7" type="ORF">ACFPZF_21180</name>
</gene>
<sequence length="513" mass="54808">MTEEFDYVVIGAGTAGSVLANRLTEDPAVRVLLLEAGPGRIPAEVDDPAAWHRLIGGRLDWKHRSVPQPGLGGRVTREPRGRAPGGSSNLYLMMHVRGHASDYDGWADQGATGWSYDEVRPYFERVERAQPAVSAELGDPNPASEAFIEACVELGHTRTADFTPGTGCGVGWHRLHIAAGRRHGVLAAYLEPALARPNLVLRTSAQVLRLLTDGGRCTGAEYLQRTEPAGGGGRPIRSQRREPGRHRVRAARELILAAGAIESPKLLQLSGIGEPGRLRALGLEPVAALPGVGENFHNHVLTGVMAESRTPVPAGRQNLSESALFTASDPGLPGPDLQLAFVHVPFDPAVGAEHPDTVSVLPGVVRPVSRGWVRPATADPLAPPLVHPNYLGERTDLDRLVQGVRLAREILATEAFSPWHKQELTPGPALTTDAQLRAFVRRTADSYHHQAGSCRMGVDDLAVVDPSLRVHGVAGLRVVDASVMPAVPSGNCHSAVAMIAERAADLIKEVTRV</sequence>
<organism evidence="7 8">
    <name type="scientific">Kitasatospora cinereorecta</name>
    <dbReference type="NCBI Taxonomy" id="285560"/>
    <lineage>
        <taxon>Bacteria</taxon>
        <taxon>Bacillati</taxon>
        <taxon>Actinomycetota</taxon>
        <taxon>Actinomycetes</taxon>
        <taxon>Kitasatosporales</taxon>
        <taxon>Streptomycetaceae</taxon>
        <taxon>Kitasatospora</taxon>
    </lineage>
</organism>
<proteinExistence type="inferred from homology"/>
<dbReference type="Pfam" id="PF05199">
    <property type="entry name" value="GMC_oxred_C"/>
    <property type="match status" value="1"/>
</dbReference>
<dbReference type="PANTHER" id="PTHR11552">
    <property type="entry name" value="GLUCOSE-METHANOL-CHOLINE GMC OXIDOREDUCTASE"/>
    <property type="match status" value="1"/>
</dbReference>
<dbReference type="Gene3D" id="3.30.560.10">
    <property type="entry name" value="Glucose Oxidase, domain 3"/>
    <property type="match status" value="1"/>
</dbReference>
<dbReference type="InterPro" id="IPR012132">
    <property type="entry name" value="GMC_OxRdtase"/>
</dbReference>
<dbReference type="InterPro" id="IPR007867">
    <property type="entry name" value="GMC_OxRtase_C"/>
</dbReference>
<feature type="region of interest" description="Disordered" evidence="5">
    <location>
        <begin position="224"/>
        <end position="245"/>
    </location>
</feature>
<dbReference type="PROSITE" id="PS00624">
    <property type="entry name" value="GMC_OXRED_2"/>
    <property type="match status" value="1"/>
</dbReference>
<dbReference type="SUPFAM" id="SSF54373">
    <property type="entry name" value="FAD-linked reductases, C-terminal domain"/>
    <property type="match status" value="1"/>
</dbReference>
<dbReference type="InterPro" id="IPR000172">
    <property type="entry name" value="GMC_OxRdtase_N"/>
</dbReference>
<keyword evidence="8" id="KW-1185">Reference proteome</keyword>
<evidence type="ECO:0000256" key="1">
    <source>
        <dbReference type="ARBA" id="ARBA00001974"/>
    </source>
</evidence>
<comment type="similarity">
    <text evidence="2">Belongs to the GMC oxidoreductase family.</text>
</comment>
<dbReference type="PANTHER" id="PTHR11552:SF147">
    <property type="entry name" value="CHOLINE DEHYDROGENASE, MITOCHONDRIAL"/>
    <property type="match status" value="1"/>
</dbReference>
<dbReference type="Proteomes" id="UP001596066">
    <property type="component" value="Unassembled WGS sequence"/>
</dbReference>
<accession>A0ABW0VEP5</accession>
<dbReference type="EMBL" id="JBHSOC010000037">
    <property type="protein sequence ID" value="MFC5643865.1"/>
    <property type="molecule type" value="Genomic_DNA"/>
</dbReference>
<dbReference type="Gene3D" id="3.50.50.60">
    <property type="entry name" value="FAD/NAD(P)-binding domain"/>
    <property type="match status" value="1"/>
</dbReference>
<dbReference type="Pfam" id="PF00732">
    <property type="entry name" value="GMC_oxred_N"/>
    <property type="match status" value="1"/>
</dbReference>
<evidence type="ECO:0000256" key="5">
    <source>
        <dbReference type="SAM" id="MobiDB-lite"/>
    </source>
</evidence>
<dbReference type="RefSeq" id="WP_346147764.1">
    <property type="nucleotide sequence ID" value="NZ_BAAAUA010000039.1"/>
</dbReference>
<keyword evidence="3" id="KW-0285">Flavoprotein</keyword>
<feature type="domain" description="Glucose-methanol-choline oxidoreductase N-terminal" evidence="6">
    <location>
        <begin position="259"/>
        <end position="273"/>
    </location>
</feature>
<comment type="caution">
    <text evidence="7">The sequence shown here is derived from an EMBL/GenBank/DDBJ whole genome shotgun (WGS) entry which is preliminary data.</text>
</comment>
<dbReference type="PIRSF" id="PIRSF000137">
    <property type="entry name" value="Alcohol_oxidase"/>
    <property type="match status" value="1"/>
</dbReference>
<keyword evidence="4" id="KW-0274">FAD</keyword>
<dbReference type="SUPFAM" id="SSF51905">
    <property type="entry name" value="FAD/NAD(P)-binding domain"/>
    <property type="match status" value="1"/>
</dbReference>
<evidence type="ECO:0000256" key="4">
    <source>
        <dbReference type="ARBA" id="ARBA00022827"/>
    </source>
</evidence>
<dbReference type="InterPro" id="IPR036188">
    <property type="entry name" value="FAD/NAD-bd_sf"/>
</dbReference>